<accession>A0A291HTX7</accession>
<dbReference type="KEGG" id="zdf:AN401_19045"/>
<name>A0A291HTX7_9GAMM</name>
<evidence type="ECO:0000313" key="5">
    <source>
        <dbReference type="Proteomes" id="UP000217763"/>
    </source>
</evidence>
<dbReference type="Proteomes" id="UP000217763">
    <property type="component" value="Chromosome"/>
</dbReference>
<keyword evidence="5" id="KW-1185">Reference proteome</keyword>
<evidence type="ECO:0000313" key="4">
    <source>
        <dbReference type="EMBL" id="ATG75686.1"/>
    </source>
</evidence>
<keyword evidence="2" id="KW-0812">Transmembrane</keyword>
<gene>
    <name evidence="4" type="ORF">AN401_19045</name>
</gene>
<feature type="compositionally biased region" description="Pro residues" evidence="1">
    <location>
        <begin position="132"/>
        <end position="145"/>
    </location>
</feature>
<dbReference type="GO" id="GO:0015627">
    <property type="term" value="C:type II protein secretion system complex"/>
    <property type="evidence" value="ECO:0007669"/>
    <property type="project" value="InterPro"/>
</dbReference>
<feature type="compositionally biased region" description="Low complexity" evidence="1">
    <location>
        <begin position="78"/>
        <end position="95"/>
    </location>
</feature>
<feature type="compositionally biased region" description="Basic and acidic residues" evidence="1">
    <location>
        <begin position="11"/>
        <end position="20"/>
    </location>
</feature>
<feature type="region of interest" description="Disordered" evidence="1">
    <location>
        <begin position="74"/>
        <end position="107"/>
    </location>
</feature>
<feature type="domain" description="Type II secretion system protein GspB C-terminal" evidence="3">
    <location>
        <begin position="173"/>
        <end position="230"/>
    </location>
</feature>
<evidence type="ECO:0000256" key="2">
    <source>
        <dbReference type="SAM" id="Phobius"/>
    </source>
</evidence>
<evidence type="ECO:0000256" key="1">
    <source>
        <dbReference type="SAM" id="MobiDB-lite"/>
    </source>
</evidence>
<protein>
    <recommendedName>
        <fullName evidence="3">Type II secretion system protein GspB C-terminal domain-containing protein</fullName>
    </recommendedName>
</protein>
<evidence type="ECO:0000259" key="3">
    <source>
        <dbReference type="Pfam" id="PF16537"/>
    </source>
</evidence>
<dbReference type="InterPro" id="IPR032389">
    <property type="entry name" value="GspB_C"/>
</dbReference>
<proteinExistence type="predicted"/>
<reference evidence="5" key="1">
    <citation type="submission" date="2015-09" db="EMBL/GenBank/DDBJ databases">
        <authorList>
            <person name="Shao Z."/>
            <person name="Wang L."/>
        </authorList>
    </citation>
    <scope>NUCLEOTIDE SEQUENCE [LARGE SCALE GENOMIC DNA]</scope>
    <source>
        <strain evidence="5">F13-1</strain>
    </source>
</reference>
<organism evidence="4 5">
    <name type="scientific">Zobellella denitrificans</name>
    <dbReference type="NCBI Taxonomy" id="347534"/>
    <lineage>
        <taxon>Bacteria</taxon>
        <taxon>Pseudomonadati</taxon>
        <taxon>Pseudomonadota</taxon>
        <taxon>Gammaproteobacteria</taxon>
        <taxon>Aeromonadales</taxon>
        <taxon>Aeromonadaceae</taxon>
        <taxon>Zobellella</taxon>
    </lineage>
</organism>
<feature type="region of interest" description="Disordered" evidence="1">
    <location>
        <begin position="11"/>
        <end position="31"/>
    </location>
</feature>
<sequence length="234" mass="24832">MSYILDALKQSERQRSRHPAESGQPLPPEPGGPARMPFYRRWWWWLLVILVLALLAGYGLGRIGSGWLELSPAPPLPAAGEQQAPQAEAEPEPATAAPPAPVAERGPIIIDSPPVRILVDDPPALSLTAPGPVTPPAPPPASAPVVAPAPPEPPFDPGVPDLRELPANIRARLPALTLSVHIYSATPASRMANINGQMLREGQQLGALQLRSITPRGVILSFEGQEFHLNSVGG</sequence>
<feature type="region of interest" description="Disordered" evidence="1">
    <location>
        <begin position="121"/>
        <end position="145"/>
    </location>
</feature>
<dbReference type="AlphaFoldDB" id="A0A291HTX7"/>
<feature type="transmembrane region" description="Helical" evidence="2">
    <location>
        <begin position="42"/>
        <end position="61"/>
    </location>
</feature>
<keyword evidence="2" id="KW-1133">Transmembrane helix</keyword>
<dbReference type="Pfam" id="PF16537">
    <property type="entry name" value="T2SSB"/>
    <property type="match status" value="1"/>
</dbReference>
<dbReference type="EMBL" id="CP012621">
    <property type="protein sequence ID" value="ATG75686.1"/>
    <property type="molecule type" value="Genomic_DNA"/>
</dbReference>
<dbReference type="RefSeq" id="WP_096780228.1">
    <property type="nucleotide sequence ID" value="NZ_CP012621.1"/>
</dbReference>
<keyword evidence="2" id="KW-0472">Membrane</keyword>